<keyword evidence="2" id="KW-0560">Oxidoreductase</keyword>
<reference evidence="2 3" key="1">
    <citation type="submission" date="2024-09" db="EMBL/GenBank/DDBJ databases">
        <authorList>
            <person name="Sun Q."/>
            <person name="Mori K."/>
        </authorList>
    </citation>
    <scope>NUCLEOTIDE SEQUENCE [LARGE SCALE GENOMIC DNA]</scope>
    <source>
        <strain evidence="2 3">JCM 11201</strain>
    </source>
</reference>
<sequence length="300" mass="34125">MQTVQLSEQVSFSRIVHGMWRLREWGMDKQELLRLIEECLEMGITTFDHADIYGDYSCEALFGQALREKPALRSAMQIVTKCGIKLRSAAYPEHLVNHYDTSKEHIIRSVENSLRHFGTDYVDTLLIHRPDPFMDPAEVAEAFAQLKQEGKVLEFGVSNFLPSQMEMLASYLSMPLVTNQLEISVMQFEHFEKGTIEKCQEKRIAPMAWSPLAGGSIFSASTERATRVKNTLEEIKEEIGADSIDEVMYAWLLAHPAKMMPIVGSGKIERVRTAAQAVKLTLSRQQWFRIYISSLGHNVP</sequence>
<dbReference type="PANTHER" id="PTHR43364">
    <property type="entry name" value="NADH-SPECIFIC METHYLGLYOXAL REDUCTASE-RELATED"/>
    <property type="match status" value="1"/>
</dbReference>
<dbReference type="EMBL" id="JBHMAF010000034">
    <property type="protein sequence ID" value="MFB9758496.1"/>
    <property type="molecule type" value="Genomic_DNA"/>
</dbReference>
<dbReference type="CDD" id="cd19092">
    <property type="entry name" value="AKR_BsYcsN_EcYdhF-like"/>
    <property type="match status" value="1"/>
</dbReference>
<keyword evidence="3" id="KW-1185">Reference proteome</keyword>
<gene>
    <name evidence="2" type="ORF">ACFFMS_08185</name>
</gene>
<feature type="domain" description="NADP-dependent oxidoreductase" evidence="1">
    <location>
        <begin position="14"/>
        <end position="290"/>
    </location>
</feature>
<evidence type="ECO:0000313" key="2">
    <source>
        <dbReference type="EMBL" id="MFB9758496.1"/>
    </source>
</evidence>
<organism evidence="2 3">
    <name type="scientific">Ectobacillus funiculus</name>
    <dbReference type="NCBI Taxonomy" id="137993"/>
    <lineage>
        <taxon>Bacteria</taxon>
        <taxon>Bacillati</taxon>
        <taxon>Bacillota</taxon>
        <taxon>Bacilli</taxon>
        <taxon>Bacillales</taxon>
        <taxon>Bacillaceae</taxon>
        <taxon>Ectobacillus</taxon>
    </lineage>
</organism>
<dbReference type="GO" id="GO:0016491">
    <property type="term" value="F:oxidoreductase activity"/>
    <property type="evidence" value="ECO:0007669"/>
    <property type="project" value="UniProtKB-KW"/>
</dbReference>
<proteinExistence type="predicted"/>
<dbReference type="Pfam" id="PF00248">
    <property type="entry name" value="Aldo_ket_red"/>
    <property type="match status" value="1"/>
</dbReference>
<accession>A0ABV5WEF2</accession>
<protein>
    <submittedName>
        <fullName evidence="2">Aldo/keto reductase family oxidoreductase</fullName>
        <ecNumber evidence="2">1.-.-.-</ecNumber>
    </submittedName>
</protein>
<dbReference type="EC" id="1.-.-.-" evidence="2"/>
<evidence type="ECO:0000259" key="1">
    <source>
        <dbReference type="Pfam" id="PF00248"/>
    </source>
</evidence>
<name>A0ABV5WEF2_9BACI</name>
<dbReference type="Proteomes" id="UP001589609">
    <property type="component" value="Unassembled WGS sequence"/>
</dbReference>
<dbReference type="InterPro" id="IPR050523">
    <property type="entry name" value="AKR_Detox_Biosynth"/>
</dbReference>
<dbReference type="PANTHER" id="PTHR43364:SF1">
    <property type="entry name" value="OXIDOREDUCTASE YDHF"/>
    <property type="match status" value="1"/>
</dbReference>
<dbReference type="SUPFAM" id="SSF51430">
    <property type="entry name" value="NAD(P)-linked oxidoreductase"/>
    <property type="match status" value="1"/>
</dbReference>
<dbReference type="InterPro" id="IPR036812">
    <property type="entry name" value="NAD(P)_OxRdtase_dom_sf"/>
</dbReference>
<dbReference type="InterPro" id="IPR023210">
    <property type="entry name" value="NADP_OxRdtase_dom"/>
</dbReference>
<dbReference type="RefSeq" id="WP_379948785.1">
    <property type="nucleotide sequence ID" value="NZ_JBHMAF010000034.1"/>
</dbReference>
<dbReference type="Gene3D" id="3.20.20.100">
    <property type="entry name" value="NADP-dependent oxidoreductase domain"/>
    <property type="match status" value="1"/>
</dbReference>
<comment type="caution">
    <text evidence="2">The sequence shown here is derived from an EMBL/GenBank/DDBJ whole genome shotgun (WGS) entry which is preliminary data.</text>
</comment>
<evidence type="ECO:0000313" key="3">
    <source>
        <dbReference type="Proteomes" id="UP001589609"/>
    </source>
</evidence>